<dbReference type="EMBL" id="CP047650">
    <property type="protein sequence ID" value="QHI98659.1"/>
    <property type="molecule type" value="Genomic_DNA"/>
</dbReference>
<accession>A0A857J6E3</accession>
<protein>
    <submittedName>
        <fullName evidence="3">Uncharacterized protein</fullName>
    </submittedName>
</protein>
<dbReference type="KEGG" id="xyk:GT347_12040"/>
<evidence type="ECO:0000256" key="2">
    <source>
        <dbReference type="SAM" id="SignalP"/>
    </source>
</evidence>
<reference evidence="3 4" key="1">
    <citation type="submission" date="2020-01" db="EMBL/GenBank/DDBJ databases">
        <title>Genome sequencing of strain KACC 21265.</title>
        <authorList>
            <person name="Heo J."/>
            <person name="Kim S.-J."/>
            <person name="Kim J.-S."/>
            <person name="Hong S.-B."/>
            <person name="Kwon S.-W."/>
        </authorList>
    </citation>
    <scope>NUCLEOTIDE SEQUENCE [LARGE SCALE GENOMIC DNA]</scope>
    <source>
        <strain evidence="3 4">KACC 21265</strain>
    </source>
</reference>
<feature type="compositionally biased region" description="Low complexity" evidence="1">
    <location>
        <begin position="87"/>
        <end position="112"/>
    </location>
</feature>
<feature type="chain" id="PRO_5033024514" evidence="2">
    <location>
        <begin position="23"/>
        <end position="478"/>
    </location>
</feature>
<feature type="region of interest" description="Disordered" evidence="1">
    <location>
        <begin position="76"/>
        <end position="119"/>
    </location>
</feature>
<name>A0A857J6E3_9BURK</name>
<evidence type="ECO:0000256" key="1">
    <source>
        <dbReference type="SAM" id="MobiDB-lite"/>
    </source>
</evidence>
<keyword evidence="2" id="KW-0732">Signal</keyword>
<dbReference type="Proteomes" id="UP000464787">
    <property type="component" value="Chromosome"/>
</dbReference>
<keyword evidence="4" id="KW-1185">Reference proteome</keyword>
<feature type="signal peptide" evidence="2">
    <location>
        <begin position="1"/>
        <end position="22"/>
    </location>
</feature>
<proteinExistence type="predicted"/>
<evidence type="ECO:0000313" key="3">
    <source>
        <dbReference type="EMBL" id="QHI98659.1"/>
    </source>
</evidence>
<dbReference type="AlphaFoldDB" id="A0A857J6E3"/>
<evidence type="ECO:0000313" key="4">
    <source>
        <dbReference type="Proteomes" id="UP000464787"/>
    </source>
</evidence>
<dbReference type="RefSeq" id="WP_160552176.1">
    <property type="nucleotide sequence ID" value="NZ_CP047650.1"/>
</dbReference>
<gene>
    <name evidence="3" type="ORF">GT347_12040</name>
</gene>
<organism evidence="3 4">
    <name type="scientific">Xylophilus rhododendri</name>
    <dbReference type="NCBI Taxonomy" id="2697032"/>
    <lineage>
        <taxon>Bacteria</taxon>
        <taxon>Pseudomonadati</taxon>
        <taxon>Pseudomonadota</taxon>
        <taxon>Betaproteobacteria</taxon>
        <taxon>Burkholderiales</taxon>
        <taxon>Xylophilus</taxon>
    </lineage>
</organism>
<feature type="compositionally biased region" description="Basic residues" evidence="1">
    <location>
        <begin position="76"/>
        <end position="86"/>
    </location>
</feature>
<sequence length="478" mass="52647">MSWLSTAAQLLTQFLYVQSALAGLTGRHMPPAAGPGALALPGGTNLSAGAHLQGLPFGPPHALETTPAIFAPPRARRLRGNRRHRTAAPATTTTTTTTTTTATATATATAAPRRARPTLSPLCTTVEEGARAYYALHDAQRRQPGAAAEADRAYFPLHFHLIHAACSHDRAQLEARDRSGPPQEDPVQAFHARIASFDARVEAIDTFFARLAEVRTQLSDFIDRQAPRQLQPALRQQAQEAVDRQVERAGCGLSYGAMPPDTFHPDLAELQEPLRQRIETQSREGLARTEAFYAAGPDILGTRENGLAPVMAHMQDFARNGVLSFRGGKALDDLLEHAPRAHRPANATSRGGWLYLPQAMADAGTSGRTAVTRLRHEMHDPAARTQHTRYRDVELRGDAYRLDHGDWRPNPFPTDAAREAAKHRAVQALMDRVARRAFDLMYRDQHYDRQGLRQEGWFWQLLARFGPFSQAGSDDEQG</sequence>